<dbReference type="AlphaFoldDB" id="A0A9Q1RIZ5"/>
<proteinExistence type="predicted"/>
<gene>
    <name evidence="1" type="ORF">K7X08_003660</name>
</gene>
<name>A0A9Q1RIZ5_9SOLA</name>
<dbReference type="EMBL" id="JAJAGQ010000006">
    <property type="protein sequence ID" value="KAJ8559602.1"/>
    <property type="molecule type" value="Genomic_DNA"/>
</dbReference>
<keyword evidence="2" id="KW-1185">Reference proteome</keyword>
<sequence>MQRARWLIDEINGRLWLFEGENLDDAASTINDYRSQVILQFLPYRRYSINWNDTEKIGMPLYKNGTHREIVVN</sequence>
<dbReference type="Proteomes" id="UP001152561">
    <property type="component" value="Unassembled WGS sequence"/>
</dbReference>
<organism evidence="1 2">
    <name type="scientific">Anisodus acutangulus</name>
    <dbReference type="NCBI Taxonomy" id="402998"/>
    <lineage>
        <taxon>Eukaryota</taxon>
        <taxon>Viridiplantae</taxon>
        <taxon>Streptophyta</taxon>
        <taxon>Embryophyta</taxon>
        <taxon>Tracheophyta</taxon>
        <taxon>Spermatophyta</taxon>
        <taxon>Magnoliopsida</taxon>
        <taxon>eudicotyledons</taxon>
        <taxon>Gunneridae</taxon>
        <taxon>Pentapetalae</taxon>
        <taxon>asterids</taxon>
        <taxon>lamiids</taxon>
        <taxon>Solanales</taxon>
        <taxon>Solanaceae</taxon>
        <taxon>Solanoideae</taxon>
        <taxon>Hyoscyameae</taxon>
        <taxon>Anisodus</taxon>
    </lineage>
</organism>
<protein>
    <submittedName>
        <fullName evidence="1">Uncharacterized protein</fullName>
    </submittedName>
</protein>
<evidence type="ECO:0000313" key="1">
    <source>
        <dbReference type="EMBL" id="KAJ8559602.1"/>
    </source>
</evidence>
<comment type="caution">
    <text evidence="1">The sequence shown here is derived from an EMBL/GenBank/DDBJ whole genome shotgun (WGS) entry which is preliminary data.</text>
</comment>
<evidence type="ECO:0000313" key="2">
    <source>
        <dbReference type="Proteomes" id="UP001152561"/>
    </source>
</evidence>
<reference evidence="2" key="1">
    <citation type="journal article" date="2023" name="Proc. Natl. Acad. Sci. U.S.A.">
        <title>Genomic and structural basis for evolution of tropane alkaloid biosynthesis.</title>
        <authorList>
            <person name="Wanga Y.-J."/>
            <person name="Taina T."/>
            <person name="Yua J.-Y."/>
            <person name="Lia J."/>
            <person name="Xua B."/>
            <person name="Chenc J."/>
            <person name="D'Auriad J.C."/>
            <person name="Huanga J.-P."/>
            <person name="Huanga S.-X."/>
        </authorList>
    </citation>
    <scope>NUCLEOTIDE SEQUENCE [LARGE SCALE GENOMIC DNA]</scope>
    <source>
        <strain evidence="2">cv. KIB-2019</strain>
    </source>
</reference>
<accession>A0A9Q1RIZ5</accession>